<dbReference type="InterPro" id="IPR000073">
    <property type="entry name" value="AB_hydrolase_1"/>
</dbReference>
<dbReference type="Proteomes" id="UP000321039">
    <property type="component" value="Unassembled WGS sequence"/>
</dbReference>
<dbReference type="GO" id="GO:0016020">
    <property type="term" value="C:membrane"/>
    <property type="evidence" value="ECO:0007669"/>
    <property type="project" value="TreeGrafter"/>
</dbReference>
<name>A0A5C8ZWX4_9GAMM</name>
<organism evidence="3 4">
    <name type="scientific">Parahaliea maris</name>
    <dbReference type="NCBI Taxonomy" id="2716870"/>
    <lineage>
        <taxon>Bacteria</taxon>
        <taxon>Pseudomonadati</taxon>
        <taxon>Pseudomonadota</taxon>
        <taxon>Gammaproteobacteria</taxon>
        <taxon>Cellvibrionales</taxon>
        <taxon>Halieaceae</taxon>
        <taxon>Parahaliea</taxon>
    </lineage>
</organism>
<dbReference type="InterPro" id="IPR029058">
    <property type="entry name" value="AB_hydrolase_fold"/>
</dbReference>
<feature type="chain" id="PRO_5023004356" evidence="1">
    <location>
        <begin position="28"/>
        <end position="330"/>
    </location>
</feature>
<dbReference type="SUPFAM" id="SSF53474">
    <property type="entry name" value="alpha/beta-Hydrolases"/>
    <property type="match status" value="1"/>
</dbReference>
<proteinExistence type="predicted"/>
<dbReference type="PANTHER" id="PTHR43798:SF33">
    <property type="entry name" value="HYDROLASE, PUTATIVE (AFU_ORTHOLOGUE AFUA_2G14860)-RELATED"/>
    <property type="match status" value="1"/>
</dbReference>
<dbReference type="GO" id="GO:0016787">
    <property type="term" value="F:hydrolase activity"/>
    <property type="evidence" value="ECO:0007669"/>
    <property type="project" value="UniProtKB-KW"/>
</dbReference>
<keyword evidence="4" id="KW-1185">Reference proteome</keyword>
<dbReference type="InterPro" id="IPR050266">
    <property type="entry name" value="AB_hydrolase_sf"/>
</dbReference>
<dbReference type="PRINTS" id="PR00111">
    <property type="entry name" value="ABHYDROLASE"/>
</dbReference>
<reference evidence="3 4" key="1">
    <citation type="submission" date="2019-08" db="EMBL/GenBank/DDBJ databases">
        <title>Parahaliea maris sp. nov., isolated from the surface seawater.</title>
        <authorList>
            <person name="Liu Y."/>
        </authorList>
    </citation>
    <scope>NUCLEOTIDE SEQUENCE [LARGE SCALE GENOMIC DNA]</scope>
    <source>
        <strain evidence="3 4">HSLHS9</strain>
    </source>
</reference>
<accession>A0A5C8ZWX4</accession>
<comment type="caution">
    <text evidence="3">The sequence shown here is derived from an EMBL/GenBank/DDBJ whole genome shotgun (WGS) entry which is preliminary data.</text>
</comment>
<sequence length="330" mass="36023">MKQLQLGSAFSLAGLLTLSALSLPAAATDFTPSCGAPSAGTITREEIVAKYADENSKFIRLEGNDGINLHYKDQGSGPAVLLIHSSGGDLKDWDGWVKELATSYRVIRFDLPAFGLTGPVPSRNYSIDRYLTLVDSLMDNLGIEHFTIAGTSYGGLVAFRYAGTRTDRVDALILQNSAGIEYGGHKGTKERKRDPNKPFVPVAWTTEKMEATMKDGINDHSRVTPEMVQRKTDYWNVIGRDCEAFVATNMYERGNPQRVLSHVKAPSLVLWGEHGKGLSPETGKLFADALTNAESVKLVMYEGGGHLMHLGRPEATVKDVKAFLDSTITK</sequence>
<gene>
    <name evidence="3" type="ORF">FV139_14725</name>
</gene>
<dbReference type="Pfam" id="PF00561">
    <property type="entry name" value="Abhydrolase_1"/>
    <property type="match status" value="1"/>
</dbReference>
<feature type="domain" description="AB hydrolase-1" evidence="2">
    <location>
        <begin position="78"/>
        <end position="312"/>
    </location>
</feature>
<evidence type="ECO:0000256" key="1">
    <source>
        <dbReference type="SAM" id="SignalP"/>
    </source>
</evidence>
<keyword evidence="1" id="KW-0732">Signal</keyword>
<dbReference type="PANTHER" id="PTHR43798">
    <property type="entry name" value="MONOACYLGLYCEROL LIPASE"/>
    <property type="match status" value="1"/>
</dbReference>
<dbReference type="EMBL" id="VRZA01000005">
    <property type="protein sequence ID" value="TXS91977.1"/>
    <property type="molecule type" value="Genomic_DNA"/>
</dbReference>
<evidence type="ECO:0000259" key="2">
    <source>
        <dbReference type="Pfam" id="PF00561"/>
    </source>
</evidence>
<keyword evidence="3" id="KW-0378">Hydrolase</keyword>
<evidence type="ECO:0000313" key="3">
    <source>
        <dbReference type="EMBL" id="TXS91977.1"/>
    </source>
</evidence>
<dbReference type="AlphaFoldDB" id="A0A5C8ZWX4"/>
<evidence type="ECO:0000313" key="4">
    <source>
        <dbReference type="Proteomes" id="UP000321039"/>
    </source>
</evidence>
<dbReference type="RefSeq" id="WP_148069216.1">
    <property type="nucleotide sequence ID" value="NZ_VRZA01000005.1"/>
</dbReference>
<protein>
    <submittedName>
        <fullName evidence="3">Alpha/beta hydrolase</fullName>
    </submittedName>
</protein>
<feature type="signal peptide" evidence="1">
    <location>
        <begin position="1"/>
        <end position="27"/>
    </location>
</feature>
<dbReference type="Gene3D" id="3.40.50.1820">
    <property type="entry name" value="alpha/beta hydrolase"/>
    <property type="match status" value="1"/>
</dbReference>